<dbReference type="AlphaFoldDB" id="A0A835AVD4"/>
<evidence type="ECO:0000256" key="3">
    <source>
        <dbReference type="RuleBase" id="RU365026"/>
    </source>
</evidence>
<evidence type="ECO:0000256" key="2">
    <source>
        <dbReference type="ARBA" id="ARBA00022448"/>
    </source>
</evidence>
<keyword evidence="6" id="KW-1185">Reference proteome</keyword>
<keyword evidence="2 3" id="KW-0813">Transport</keyword>
<feature type="domain" description="Exocyst complex subunit Exo70 C-terminal" evidence="4">
    <location>
        <begin position="18"/>
        <end position="340"/>
    </location>
</feature>
<dbReference type="OrthoDB" id="696543at2759"/>
<dbReference type="InterPro" id="IPR004140">
    <property type="entry name" value="Exo70"/>
</dbReference>
<gene>
    <name evidence="5" type="ORF">HU200_049209</name>
</gene>
<dbReference type="EMBL" id="JACEFO010002216">
    <property type="protein sequence ID" value="KAF8672871.1"/>
    <property type="molecule type" value="Genomic_DNA"/>
</dbReference>
<organism evidence="5 6">
    <name type="scientific">Digitaria exilis</name>
    <dbReference type="NCBI Taxonomy" id="1010633"/>
    <lineage>
        <taxon>Eukaryota</taxon>
        <taxon>Viridiplantae</taxon>
        <taxon>Streptophyta</taxon>
        <taxon>Embryophyta</taxon>
        <taxon>Tracheophyta</taxon>
        <taxon>Spermatophyta</taxon>
        <taxon>Magnoliopsida</taxon>
        <taxon>Liliopsida</taxon>
        <taxon>Poales</taxon>
        <taxon>Poaceae</taxon>
        <taxon>PACMAD clade</taxon>
        <taxon>Panicoideae</taxon>
        <taxon>Panicodae</taxon>
        <taxon>Paniceae</taxon>
        <taxon>Anthephorinae</taxon>
        <taxon>Digitaria</taxon>
    </lineage>
</organism>
<dbReference type="Gene3D" id="1.20.1280.170">
    <property type="entry name" value="Exocyst complex component Exo70"/>
    <property type="match status" value="1"/>
</dbReference>
<dbReference type="Pfam" id="PF03081">
    <property type="entry name" value="Exo70_C"/>
    <property type="match status" value="1"/>
</dbReference>
<comment type="similarity">
    <text evidence="1 3">Belongs to the EXO70 family.</text>
</comment>
<keyword evidence="3" id="KW-0653">Protein transport</keyword>
<dbReference type="Proteomes" id="UP000636709">
    <property type="component" value="Unassembled WGS sequence"/>
</dbReference>
<dbReference type="InterPro" id="IPR016159">
    <property type="entry name" value="Cullin_repeat-like_dom_sf"/>
</dbReference>
<evidence type="ECO:0000256" key="1">
    <source>
        <dbReference type="ARBA" id="ARBA00006756"/>
    </source>
</evidence>
<dbReference type="GO" id="GO:0006887">
    <property type="term" value="P:exocytosis"/>
    <property type="evidence" value="ECO:0007669"/>
    <property type="project" value="UniProtKB-KW"/>
</dbReference>
<comment type="caution">
    <text evidence="5">The sequence shown here is derived from an EMBL/GenBank/DDBJ whole genome shotgun (WGS) entry which is preliminary data.</text>
</comment>
<evidence type="ECO:0000313" key="6">
    <source>
        <dbReference type="Proteomes" id="UP000636709"/>
    </source>
</evidence>
<dbReference type="GO" id="GO:0000145">
    <property type="term" value="C:exocyst"/>
    <property type="evidence" value="ECO:0007669"/>
    <property type="project" value="InterPro"/>
</dbReference>
<dbReference type="GO" id="GO:0005546">
    <property type="term" value="F:phosphatidylinositol-4,5-bisphosphate binding"/>
    <property type="evidence" value="ECO:0007669"/>
    <property type="project" value="InterPro"/>
</dbReference>
<accession>A0A835AVD4</accession>
<dbReference type="PANTHER" id="PTHR12542">
    <property type="entry name" value="EXOCYST COMPLEX PROTEIN EXO70"/>
    <property type="match status" value="1"/>
</dbReference>
<dbReference type="InterPro" id="IPR046364">
    <property type="entry name" value="Exo70_C"/>
</dbReference>
<sequence length="344" mass="39350">MILRGGGQTAGSADQFKFARFFQETMLKMLGFVDVVIASEVLVRDGAPEPYMKLSNLLGVHGALSKTLSEIWLLFHSPPSAEVERIEREMVSLLSAKEAKAGEAIWGTMEEIRTCILDSMEDSLGTPVLQESPDLHKATLRVMTHIKFLHRNYFSVAPILNEVASLGKYVPRIVDASPFVSLVVEMVSCVEEKLAKRSESFTDQSLRFLFLLNNTYFIWKHLDYPTSSLNVHVATVTRKFNSYMDRYIQVSWAPMSSCLSNNPTPMCFWRNYSPLFKFESEFQKIYTTQEKWKVPDPELRKMLRGAITEKIVPVYTKYIEDNSVATLKFTPHKLEEMLKELFEG</sequence>
<dbReference type="PANTHER" id="PTHR12542:SF137">
    <property type="entry name" value="EXOCYST SUBUNIT EXO70 FAMILY PROTEIN"/>
    <property type="match status" value="1"/>
</dbReference>
<evidence type="ECO:0000313" key="5">
    <source>
        <dbReference type="EMBL" id="KAF8672871.1"/>
    </source>
</evidence>
<keyword evidence="3" id="KW-0268">Exocytosis</keyword>
<reference evidence="5" key="1">
    <citation type="submission" date="2020-07" db="EMBL/GenBank/DDBJ databases">
        <title>Genome sequence and genetic diversity analysis of an under-domesticated orphan crop, white fonio (Digitaria exilis).</title>
        <authorList>
            <person name="Bennetzen J.L."/>
            <person name="Chen S."/>
            <person name="Ma X."/>
            <person name="Wang X."/>
            <person name="Yssel A.E.J."/>
            <person name="Chaluvadi S.R."/>
            <person name="Johnson M."/>
            <person name="Gangashetty P."/>
            <person name="Hamidou F."/>
            <person name="Sanogo M.D."/>
            <person name="Zwaenepoel A."/>
            <person name="Wallace J."/>
            <person name="Van De Peer Y."/>
            <person name="Van Deynze A."/>
        </authorList>
    </citation>
    <scope>NUCLEOTIDE SEQUENCE</scope>
    <source>
        <tissue evidence="5">Leaves</tissue>
    </source>
</reference>
<dbReference type="SUPFAM" id="SSF74788">
    <property type="entry name" value="Cullin repeat-like"/>
    <property type="match status" value="1"/>
</dbReference>
<protein>
    <recommendedName>
        <fullName evidence="3">Exocyst subunit Exo70 family protein</fullName>
    </recommendedName>
</protein>
<comment type="function">
    <text evidence="3">Component of the exocyst complex.</text>
</comment>
<name>A0A835AVD4_9POAL</name>
<dbReference type="GO" id="GO:0015031">
    <property type="term" value="P:protein transport"/>
    <property type="evidence" value="ECO:0007669"/>
    <property type="project" value="UniProtKB-KW"/>
</dbReference>
<proteinExistence type="inferred from homology"/>
<evidence type="ECO:0000259" key="4">
    <source>
        <dbReference type="Pfam" id="PF03081"/>
    </source>
</evidence>